<feature type="coiled-coil region" evidence="9">
    <location>
        <begin position="1337"/>
        <end position="1378"/>
    </location>
</feature>
<dbReference type="EMBL" id="CARXXK010000001">
    <property type="protein sequence ID" value="CAI6348664.1"/>
    <property type="molecule type" value="Genomic_DNA"/>
</dbReference>
<dbReference type="PANTHER" id="PTHR14885:SF1">
    <property type="entry name" value="CILIA- AND FLAGELLA-ASSOCIATED PROTEIN 43"/>
    <property type="match status" value="1"/>
</dbReference>
<dbReference type="GO" id="GO:0005930">
    <property type="term" value="C:axoneme"/>
    <property type="evidence" value="ECO:0007669"/>
    <property type="project" value="TreeGrafter"/>
</dbReference>
<feature type="coiled-coil region" evidence="9">
    <location>
        <begin position="549"/>
        <end position="583"/>
    </location>
</feature>
<keyword evidence="8" id="KW-0966">Cell projection</keyword>
<evidence type="ECO:0000256" key="8">
    <source>
        <dbReference type="ARBA" id="ARBA00023273"/>
    </source>
</evidence>
<evidence type="ECO:0000313" key="11">
    <source>
        <dbReference type="Proteomes" id="UP001160148"/>
    </source>
</evidence>
<dbReference type="Proteomes" id="UP001160148">
    <property type="component" value="Unassembled WGS sequence"/>
</dbReference>
<dbReference type="GO" id="GO:0060271">
    <property type="term" value="P:cilium assembly"/>
    <property type="evidence" value="ECO:0007669"/>
    <property type="project" value="TreeGrafter"/>
</dbReference>
<dbReference type="GO" id="GO:0003341">
    <property type="term" value="P:cilium movement"/>
    <property type="evidence" value="ECO:0007669"/>
    <property type="project" value="UniProtKB-ARBA"/>
</dbReference>
<evidence type="ECO:0000256" key="9">
    <source>
        <dbReference type="SAM" id="Coils"/>
    </source>
</evidence>
<evidence type="ECO:0008006" key="12">
    <source>
        <dbReference type="Google" id="ProtNLM"/>
    </source>
</evidence>
<evidence type="ECO:0000256" key="2">
    <source>
        <dbReference type="ARBA" id="ARBA00004245"/>
    </source>
</evidence>
<evidence type="ECO:0000256" key="1">
    <source>
        <dbReference type="ARBA" id="ARBA00004138"/>
    </source>
</evidence>
<keyword evidence="7" id="KW-0206">Cytoskeleton</keyword>
<keyword evidence="5" id="KW-0677">Repeat</keyword>
<evidence type="ECO:0000256" key="7">
    <source>
        <dbReference type="ARBA" id="ARBA00023212"/>
    </source>
</evidence>
<reference evidence="10 11" key="1">
    <citation type="submission" date="2023-01" db="EMBL/GenBank/DDBJ databases">
        <authorList>
            <person name="Whitehead M."/>
        </authorList>
    </citation>
    <scope>NUCLEOTIDE SEQUENCE [LARGE SCALE GENOMIC DNA]</scope>
</reference>
<dbReference type="SUPFAM" id="SSF82171">
    <property type="entry name" value="DPP6 N-terminal domain-like"/>
    <property type="match status" value="1"/>
</dbReference>
<keyword evidence="3" id="KW-0963">Cytoplasm</keyword>
<evidence type="ECO:0000256" key="5">
    <source>
        <dbReference type="ARBA" id="ARBA00022737"/>
    </source>
</evidence>
<proteinExistence type="predicted"/>
<protein>
    <recommendedName>
        <fullName evidence="12">Cilia- and flagella-associated protein 43</fullName>
    </recommendedName>
</protein>
<dbReference type="InterPro" id="IPR015943">
    <property type="entry name" value="WD40/YVTN_repeat-like_dom_sf"/>
</dbReference>
<evidence type="ECO:0000256" key="3">
    <source>
        <dbReference type="ARBA" id="ARBA00022490"/>
    </source>
</evidence>
<keyword evidence="6 9" id="KW-0175">Coiled coil</keyword>
<evidence type="ECO:0000256" key="4">
    <source>
        <dbReference type="ARBA" id="ARBA00022574"/>
    </source>
</evidence>
<feature type="coiled-coil region" evidence="9">
    <location>
        <begin position="1171"/>
        <end position="1198"/>
    </location>
</feature>
<dbReference type="PANTHER" id="PTHR14885">
    <property type="entry name" value="CILIA- AND FLAGELLA-ASSOCIATED PROTEIN 43-RELATED"/>
    <property type="match status" value="1"/>
</dbReference>
<comment type="caution">
    <text evidence="10">The sequence shown here is derived from an EMBL/GenBank/DDBJ whole genome shotgun (WGS) entry which is preliminary data.</text>
</comment>
<keyword evidence="11" id="KW-1185">Reference proteome</keyword>
<accession>A0AAV0VYM0</accession>
<comment type="subcellular location">
    <subcellularLocation>
        <location evidence="1">Cell projection</location>
        <location evidence="1">Cilium</location>
    </subcellularLocation>
    <subcellularLocation>
        <location evidence="2">Cytoplasm</location>
        <location evidence="2">Cytoskeleton</location>
    </subcellularLocation>
</comment>
<dbReference type="Gene3D" id="2.130.10.10">
    <property type="entry name" value="YVTN repeat-like/Quinoprotein amine dehydrogenase"/>
    <property type="match status" value="2"/>
</dbReference>
<evidence type="ECO:0000313" key="10">
    <source>
        <dbReference type="EMBL" id="CAI6348664.1"/>
    </source>
</evidence>
<evidence type="ECO:0000256" key="6">
    <source>
        <dbReference type="ARBA" id="ARBA00023054"/>
    </source>
</evidence>
<organism evidence="10 11">
    <name type="scientific">Macrosiphum euphorbiae</name>
    <name type="common">potato aphid</name>
    <dbReference type="NCBI Taxonomy" id="13131"/>
    <lineage>
        <taxon>Eukaryota</taxon>
        <taxon>Metazoa</taxon>
        <taxon>Ecdysozoa</taxon>
        <taxon>Arthropoda</taxon>
        <taxon>Hexapoda</taxon>
        <taxon>Insecta</taxon>
        <taxon>Pterygota</taxon>
        <taxon>Neoptera</taxon>
        <taxon>Paraneoptera</taxon>
        <taxon>Hemiptera</taxon>
        <taxon>Sternorrhyncha</taxon>
        <taxon>Aphidomorpha</taxon>
        <taxon>Aphidoidea</taxon>
        <taxon>Aphididae</taxon>
        <taxon>Macrosiphini</taxon>
        <taxon>Macrosiphum</taxon>
    </lineage>
</organism>
<dbReference type="Pfam" id="PF25828">
    <property type="entry name" value="CC_Cfap43"/>
    <property type="match status" value="1"/>
</dbReference>
<keyword evidence="4" id="KW-0853">WD repeat</keyword>
<name>A0AAV0VYM0_9HEMI</name>
<sequence>MLSCHIKRSLSAITAATGRNDVYLSQTEHDVGCKLQLWTLFVGCKTVYAERTRVEVPSDASPSGCWTPYGWYVFCDSSANVYRVQPGAPEPEMVVTTEADPISAERRSGGGPGALVCPTKQGFVLYAVSQDNRITCFKDTRVIFTKIWTMVVDYTLQCMVAVKNDVYGWSEEGTLLLLTQKKQKILKVYGSKIKYFTFIKPTDETVATINHANILQVWDASTGEFKSKMKLNGTATDLCSNPFYFYIAITFKNGKMELLRTVPKVNEIECIAKIVLCDEDLSSVKFFSDGNICSVTSFPTGRFYYISITLGQQCTVLREYNLGKYVIDIDIIDDKESSFLTVLYADLKNAENAGNNILIFDINFNIVFKLNDMQNYFTSVFKWSSCNVPGTLNIAFTVLQSKCIHLMTIDIVKEKILESQTIPLDHQLKSIKTYTNENHCVTFSPDGSYNIYEFDDDGQWKQIIMVNCSHWQSGGLIAAQVDVNAHNILTLSHQGNFMCTSFKDNLNRNRRIDKINCPMIEDNFETKGIGFEDGPESPKRMTWEMINQQNELNANIAAYSNQKQQIIQDFEKIKTELRNLLETNLNGPEDMKIDIEEFDLNVDYRLSFREKCKLERKEYEEKILSDINKFKLETENIIKEKWETLFIKPKSIYCLKNIYKVDNYPISIKDQDIIKKANIIIEERRDMSEQLSSGEDSFSKNNFEILDVESHSLESDYKQSNDLSMMGSISYEFVETIDTLNSQYNYYKLEMAEDEIILLKFMVNKLKHKFNQIFDDLFMEKQQQLDNLKEYNDRLRVIETELRLACKIEPTEPSPVDYEWNKYEQTEELLHVDGHEVPVEPYHNNVLSSKEMSNDMNSGTGERNSGTVTLNNYRQRALMIMMDGVLEKRWEDELKKDVPKPQCMVLNKNPEDFTADDLKAIDEYEKLTLALKDERIKYKNILEEENIKIHHHIAQIIEQFDNNVFTLFQMKLKYNSAIDHENLKMLRLSKMLSDSDQRKHQIKRHSEIILELREAITGFEQIIAETNKKIAKTEPNSLLNTIEALNHKNNILNKRFKSEFPSKLIYEQALIAYNRRPKIQGNKNYSSILGYQFVNTIMDPSDDKLHLLTPEFVKYLDTLRVYDDYKYVDDYKLNMDRETWHKVCNFRRMKIESEFKISTCLKDATDKDNLLDSLKRDKEDKEAMIEKLKMTIIRLENQDLYYEDNPEVQLVVPQGNVETVLTGHFRDFESTTLISKNAIDEVNAEIKKMGSTKIDALSNLLKFKRKCRFLKWEHDILKKHKIPLYKFRFDLITSMKITENVLNYLKFKMKGINNAEQAEQNVDKELAAIKFTYTKQKEKLNEKLNEMYKTERDTKNKNKKADEEIDQMTCELTELKCLIDYGLNDKLMHHSSEKMKDIMKFTQINTKVLELHKDIEALQIELELLLLRTFPTLYTNFPKNTSISK</sequence>
<gene>
    <name evidence="10" type="ORF">MEUPH1_LOCUS5319</name>
</gene>